<evidence type="ECO:0000313" key="1">
    <source>
        <dbReference type="EMBL" id="CDS00634.1"/>
    </source>
</evidence>
<sequence length="47" mass="5490">MTEHESCFWVSLELVKLTVFPSSEINADRVEQDFEIAHPTQTTTKFF</sequence>
<dbReference type="AlphaFoldDB" id="A0A0F7S045"/>
<gene>
    <name evidence="1" type="primary">SSCI47540.1</name>
</gene>
<dbReference type="EMBL" id="CCFA01002837">
    <property type="protein sequence ID" value="CDS00634.1"/>
    <property type="molecule type" value="Genomic_DNA"/>
</dbReference>
<name>A0A0F7S045_9BASI</name>
<dbReference type="Proteomes" id="UP000242770">
    <property type="component" value="Unassembled WGS sequence"/>
</dbReference>
<protein>
    <submittedName>
        <fullName evidence="1">Uncharacterized protein</fullName>
    </submittedName>
</protein>
<reference evidence="2" key="1">
    <citation type="submission" date="2014-06" db="EMBL/GenBank/DDBJ databases">
        <authorList>
            <person name="Berkman P.J."/>
        </authorList>
    </citation>
    <scope>NUCLEOTIDE SEQUENCE [LARGE SCALE GENOMIC DNA]</scope>
</reference>
<organism evidence="1 2">
    <name type="scientific">Sporisorium scitamineum</name>
    <dbReference type="NCBI Taxonomy" id="49012"/>
    <lineage>
        <taxon>Eukaryota</taxon>
        <taxon>Fungi</taxon>
        <taxon>Dikarya</taxon>
        <taxon>Basidiomycota</taxon>
        <taxon>Ustilaginomycotina</taxon>
        <taxon>Ustilaginomycetes</taxon>
        <taxon>Ustilaginales</taxon>
        <taxon>Ustilaginaceae</taxon>
        <taxon>Sporisorium</taxon>
    </lineage>
</organism>
<keyword evidence="2" id="KW-1185">Reference proteome</keyword>
<evidence type="ECO:0000313" key="2">
    <source>
        <dbReference type="Proteomes" id="UP000242770"/>
    </source>
</evidence>
<accession>A0A0F7S045</accession>
<proteinExistence type="predicted"/>